<evidence type="ECO:0000256" key="2">
    <source>
        <dbReference type="ARBA" id="ARBA00006402"/>
    </source>
</evidence>
<dbReference type="CDD" id="cd00130">
    <property type="entry name" value="PAS"/>
    <property type="match status" value="1"/>
</dbReference>
<dbReference type="InterPro" id="IPR035965">
    <property type="entry name" value="PAS-like_dom_sf"/>
</dbReference>
<dbReference type="InterPro" id="IPR003661">
    <property type="entry name" value="HisK_dim/P_dom"/>
</dbReference>
<dbReference type="InterPro" id="IPR036890">
    <property type="entry name" value="HATPase_C_sf"/>
</dbReference>
<dbReference type="InterPro" id="IPR052162">
    <property type="entry name" value="Sensor_kinase/Photoreceptor"/>
</dbReference>
<evidence type="ECO:0000256" key="7">
    <source>
        <dbReference type="ARBA" id="ARBA00023012"/>
    </source>
</evidence>
<dbReference type="PANTHER" id="PTHR43304">
    <property type="entry name" value="PHYTOCHROME-LIKE PROTEIN CPH1"/>
    <property type="match status" value="1"/>
</dbReference>
<dbReference type="OrthoDB" id="9778628at2"/>
<keyword evidence="5" id="KW-0808">Transferase</keyword>
<dbReference type="Gene3D" id="3.30.450.20">
    <property type="entry name" value="PAS domain"/>
    <property type="match status" value="1"/>
</dbReference>
<sequence length="676" mass="79193">MNKQDSHILLLTESLNTYNLIACCLQKIELLKINYQLTWLSDCSQWDSYYSDRKYQTYIVDYRFFLILKEKNYCNSLPIITLCQSYETGINSVRAGATDYWHLQKLDEYNIERSLRLTSSSYQQSLSLKNKQNKAFYQDFFDDCVDGLFSIDRLSNGTLVYGIVNSVYAKITGMPKEEITGKQITEILPPLEERKYQDCFFSQKNISYENTVKTKNELQTWLIMLVPIRNQQGEIFQIRGSARNITKDKQGITQQIRQTRYRNLLRSIALKIRQSLNISKIITTTVTELQTMFYADRVVILQFLVDGSAKIIEESVTPNFPSMLEQIISDEYYNEILSHQYEEGSFYAWEDIETVAIDADYYKFLQKYQVRANLIIPIVRRSVIRDRHNVYPNSIARIWGLLCVQQCSKPRKWTRDEIELLQQLVEQLNTALSQAELLESEVKQRQELARSNAELEQFAYVASHDLQAPLQTISNYAQLLEHRYREKLDEKADKYINYMVSAVGRMKNQIDDLLEYSRVDRQQNTFRETNFCFIVKQAIANLQSEIELNQAEIIYSDNLPKLIVDHSQFVTLFQNLISNSLKYRCSIPPAIKIDVTQQDDVWQFCIQDNGIGIEKQHQKRIFQIFQRLHTQEEYPGTGIGLAICQKIVQRHGGDIWVESELDRGTTFYFTIPNQNN</sequence>
<dbReference type="PROSITE" id="PS50109">
    <property type="entry name" value="HIS_KIN"/>
    <property type="match status" value="1"/>
</dbReference>
<dbReference type="AlphaFoldDB" id="A0A563VQB2"/>
<evidence type="ECO:0000259" key="10">
    <source>
        <dbReference type="PROSITE" id="PS50109"/>
    </source>
</evidence>
<dbReference type="Gene3D" id="3.30.450.40">
    <property type="match status" value="1"/>
</dbReference>
<dbReference type="EC" id="2.7.13.3" evidence="3"/>
<dbReference type="CDD" id="cd00082">
    <property type="entry name" value="HisKA"/>
    <property type="match status" value="1"/>
</dbReference>
<dbReference type="SMART" id="SM00387">
    <property type="entry name" value="HATPase_c"/>
    <property type="match status" value="1"/>
</dbReference>
<reference evidence="12 13" key="1">
    <citation type="submission" date="2019-01" db="EMBL/GenBank/DDBJ databases">
        <authorList>
            <person name="Brito A."/>
        </authorList>
    </citation>
    <scope>NUCLEOTIDE SEQUENCE [LARGE SCALE GENOMIC DNA]</scope>
    <source>
        <strain evidence="12">1</strain>
    </source>
</reference>
<dbReference type="RefSeq" id="WP_144864606.1">
    <property type="nucleotide sequence ID" value="NZ_LR213782.1"/>
</dbReference>
<name>A0A563VQB2_9CYAN</name>
<dbReference type="Pfam" id="PF01590">
    <property type="entry name" value="GAF"/>
    <property type="match status" value="1"/>
</dbReference>
<dbReference type="Pfam" id="PF13426">
    <property type="entry name" value="PAS_9"/>
    <property type="match status" value="1"/>
</dbReference>
<evidence type="ECO:0000256" key="8">
    <source>
        <dbReference type="SAM" id="Coils"/>
    </source>
</evidence>
<keyword evidence="13" id="KW-1185">Reference proteome</keyword>
<feature type="domain" description="Phytochrome chromophore attachment site" evidence="9">
    <location>
        <begin position="277"/>
        <end position="427"/>
    </location>
</feature>
<feature type="domain" description="PAS" evidence="11">
    <location>
        <begin position="133"/>
        <end position="190"/>
    </location>
</feature>
<evidence type="ECO:0000256" key="4">
    <source>
        <dbReference type="ARBA" id="ARBA00022553"/>
    </source>
</evidence>
<dbReference type="InterPro" id="IPR036097">
    <property type="entry name" value="HisK_dim/P_sf"/>
</dbReference>
<gene>
    <name evidence="12" type="ORF">H1P_210033</name>
</gene>
<dbReference type="Pfam" id="PF02518">
    <property type="entry name" value="HATPase_c"/>
    <property type="match status" value="1"/>
</dbReference>
<dbReference type="GO" id="GO:0000155">
    <property type="term" value="F:phosphorelay sensor kinase activity"/>
    <property type="evidence" value="ECO:0007669"/>
    <property type="project" value="InterPro"/>
</dbReference>
<dbReference type="PROSITE" id="PS50112">
    <property type="entry name" value="PAS"/>
    <property type="match status" value="1"/>
</dbReference>
<dbReference type="EMBL" id="CAACVJ010000124">
    <property type="protein sequence ID" value="VEP13652.1"/>
    <property type="molecule type" value="Genomic_DNA"/>
</dbReference>
<organism evidence="12 13">
    <name type="scientific">Hyella patelloides LEGE 07179</name>
    <dbReference type="NCBI Taxonomy" id="945734"/>
    <lineage>
        <taxon>Bacteria</taxon>
        <taxon>Bacillati</taxon>
        <taxon>Cyanobacteriota</taxon>
        <taxon>Cyanophyceae</taxon>
        <taxon>Pleurocapsales</taxon>
        <taxon>Hyellaceae</taxon>
        <taxon>Hyella</taxon>
    </lineage>
</organism>
<evidence type="ECO:0000256" key="1">
    <source>
        <dbReference type="ARBA" id="ARBA00000085"/>
    </source>
</evidence>
<dbReference type="Proteomes" id="UP000320055">
    <property type="component" value="Unassembled WGS sequence"/>
</dbReference>
<dbReference type="Gene3D" id="1.10.287.130">
    <property type="match status" value="1"/>
</dbReference>
<dbReference type="PANTHER" id="PTHR43304:SF1">
    <property type="entry name" value="PAC DOMAIN-CONTAINING PROTEIN"/>
    <property type="match status" value="1"/>
</dbReference>
<keyword evidence="8" id="KW-0175">Coiled coil</keyword>
<dbReference type="PROSITE" id="PS50046">
    <property type="entry name" value="PHYTOCHROME_2"/>
    <property type="match status" value="1"/>
</dbReference>
<dbReference type="PRINTS" id="PR00344">
    <property type="entry name" value="BCTRLSENSOR"/>
</dbReference>
<keyword evidence="4" id="KW-0597">Phosphoprotein</keyword>
<dbReference type="SMART" id="SM00065">
    <property type="entry name" value="GAF"/>
    <property type="match status" value="1"/>
</dbReference>
<dbReference type="SUPFAM" id="SSF55785">
    <property type="entry name" value="PYP-like sensor domain (PAS domain)"/>
    <property type="match status" value="1"/>
</dbReference>
<dbReference type="InterPro" id="IPR004358">
    <property type="entry name" value="Sig_transdc_His_kin-like_C"/>
</dbReference>
<dbReference type="InterPro" id="IPR005467">
    <property type="entry name" value="His_kinase_dom"/>
</dbReference>
<evidence type="ECO:0000313" key="13">
    <source>
        <dbReference type="Proteomes" id="UP000320055"/>
    </source>
</evidence>
<dbReference type="InterPro" id="IPR029016">
    <property type="entry name" value="GAF-like_dom_sf"/>
</dbReference>
<dbReference type="InterPro" id="IPR003594">
    <property type="entry name" value="HATPase_dom"/>
</dbReference>
<evidence type="ECO:0000256" key="3">
    <source>
        <dbReference type="ARBA" id="ARBA00012438"/>
    </source>
</evidence>
<dbReference type="SUPFAM" id="SSF55874">
    <property type="entry name" value="ATPase domain of HSP90 chaperone/DNA topoisomerase II/histidine kinase"/>
    <property type="match status" value="1"/>
</dbReference>
<evidence type="ECO:0000259" key="9">
    <source>
        <dbReference type="PROSITE" id="PS50046"/>
    </source>
</evidence>
<comment type="catalytic activity">
    <reaction evidence="1">
        <text>ATP + protein L-histidine = ADP + protein N-phospho-L-histidine.</text>
        <dbReference type="EC" id="2.7.13.3"/>
    </reaction>
</comment>
<protein>
    <recommendedName>
        <fullName evidence="3">histidine kinase</fullName>
        <ecNumber evidence="3">2.7.13.3</ecNumber>
    </recommendedName>
</protein>
<dbReference type="Pfam" id="PF00512">
    <property type="entry name" value="HisKA"/>
    <property type="match status" value="1"/>
</dbReference>
<evidence type="ECO:0000259" key="11">
    <source>
        <dbReference type="PROSITE" id="PS50112"/>
    </source>
</evidence>
<keyword evidence="6 12" id="KW-0418">Kinase</keyword>
<feature type="domain" description="Histidine kinase" evidence="10">
    <location>
        <begin position="461"/>
        <end position="675"/>
    </location>
</feature>
<dbReference type="SMART" id="SM00388">
    <property type="entry name" value="HisKA"/>
    <property type="match status" value="1"/>
</dbReference>
<evidence type="ECO:0000256" key="5">
    <source>
        <dbReference type="ARBA" id="ARBA00022679"/>
    </source>
</evidence>
<accession>A0A563VQB2</accession>
<dbReference type="NCBIfam" id="TIGR00229">
    <property type="entry name" value="sensory_box"/>
    <property type="match status" value="1"/>
</dbReference>
<dbReference type="InterPro" id="IPR016132">
    <property type="entry name" value="Phyto_chromo_attachment"/>
</dbReference>
<dbReference type="FunFam" id="3.30.565.10:FF:000006">
    <property type="entry name" value="Sensor histidine kinase WalK"/>
    <property type="match status" value="1"/>
</dbReference>
<feature type="coiled-coil region" evidence="8">
    <location>
        <begin position="418"/>
        <end position="445"/>
    </location>
</feature>
<comment type="similarity">
    <text evidence="2">In the N-terminal section; belongs to the phytochrome family.</text>
</comment>
<dbReference type="InterPro" id="IPR003018">
    <property type="entry name" value="GAF"/>
</dbReference>
<dbReference type="Gene3D" id="3.30.565.10">
    <property type="entry name" value="Histidine kinase-like ATPase, C-terminal domain"/>
    <property type="match status" value="1"/>
</dbReference>
<evidence type="ECO:0000313" key="12">
    <source>
        <dbReference type="EMBL" id="VEP13652.1"/>
    </source>
</evidence>
<dbReference type="InterPro" id="IPR000014">
    <property type="entry name" value="PAS"/>
</dbReference>
<evidence type="ECO:0000256" key="6">
    <source>
        <dbReference type="ARBA" id="ARBA00022777"/>
    </source>
</evidence>
<keyword evidence="7" id="KW-0902">Two-component regulatory system</keyword>
<proteinExistence type="inferred from homology"/>
<dbReference type="SUPFAM" id="SSF55781">
    <property type="entry name" value="GAF domain-like"/>
    <property type="match status" value="1"/>
</dbReference>
<dbReference type="SUPFAM" id="SSF47384">
    <property type="entry name" value="Homodimeric domain of signal transducing histidine kinase"/>
    <property type="match status" value="1"/>
</dbReference>